<comment type="function">
    <text evidence="9">RNA-binding protein required for the maturation of box H/ACA snoRNPs complex and ribosome biogenesis. During assembly of the H/ACA snoRNPs complex, it associates with the complex and disappears during maturation of the complex and is replaced by NOLA1/GAR1 to yield mature H/ACA snoRNPs complex. Probably competes with NOLA1/GAR1 for binding with DKC1/NOLA4.</text>
</comment>
<feature type="region of interest" description="Disordered" evidence="11">
    <location>
        <begin position="55"/>
        <end position="138"/>
    </location>
</feature>
<evidence type="ECO:0000256" key="11">
    <source>
        <dbReference type="SAM" id="MobiDB-lite"/>
    </source>
</evidence>
<dbReference type="GO" id="GO:0043489">
    <property type="term" value="P:RNA stabilization"/>
    <property type="evidence" value="ECO:0007669"/>
    <property type="project" value="UniProtKB-ARBA"/>
</dbReference>
<keyword evidence="4" id="KW-0690">Ribosome biogenesis</keyword>
<evidence type="ECO:0000256" key="6">
    <source>
        <dbReference type="ARBA" id="ARBA00022553"/>
    </source>
</evidence>
<organism evidence="12 13">
    <name type="scientific">Mola mola</name>
    <name type="common">Ocean sunfish</name>
    <name type="synonym">Tetraodon mola</name>
    <dbReference type="NCBI Taxonomy" id="94237"/>
    <lineage>
        <taxon>Eukaryota</taxon>
        <taxon>Metazoa</taxon>
        <taxon>Chordata</taxon>
        <taxon>Craniata</taxon>
        <taxon>Vertebrata</taxon>
        <taxon>Euteleostomi</taxon>
        <taxon>Actinopterygii</taxon>
        <taxon>Neopterygii</taxon>
        <taxon>Teleostei</taxon>
        <taxon>Neoteleostei</taxon>
        <taxon>Acanthomorphata</taxon>
        <taxon>Eupercaria</taxon>
        <taxon>Tetraodontiformes</taxon>
        <taxon>Molidae</taxon>
        <taxon>Mola</taxon>
    </lineage>
</organism>
<dbReference type="GO" id="GO:0000493">
    <property type="term" value="P:box H/ACA snoRNP assembly"/>
    <property type="evidence" value="ECO:0007669"/>
    <property type="project" value="InterPro"/>
</dbReference>
<accession>A0A3Q3XGN2</accession>
<dbReference type="Proteomes" id="UP000261620">
    <property type="component" value="Unplaced"/>
</dbReference>
<sequence>MIEEEMEVSTSMPLENIITPHRANTSPMEKMFKEEDESAMDEQTASADKMIEVEDETKAHGQTFPVDKMSKKKMEVSTPMQLENIKTPQSANTSPETQIYSEETADVHATSTAASLTSDSVCKSEESNNNGDSEDSDRYFQKHTVSAWKLIDSSSSSSSSSLSSSSPSRPMSGDDDGFSQPAPIKTRDEVLLEELPVVEEVCLSLPEDAELHPIGTVSSIIQQLVIIQSLKDTPALTDDSILFRSDRLALAKVFEVFGPVSCPLYILRFSSADQISNKGLTEGLTVYYAPPLIISAFFFLLLSPLFLSPPDNPDHITQNILQQQDDSRVCPPRHARLPFRHQNLRKKHFPFRQTHTPPNPMYLHPPCPYPPPPPHPFPPPNFPLYSPPLPPPSFFNPPFSYPIWPPNSVPFSDLHPPPPPPP</sequence>
<dbReference type="Ensembl" id="ENSMMOT00000022599.1">
    <property type="protein sequence ID" value="ENSMMOP00000022231.1"/>
    <property type="gene ID" value="ENSMMOG00000016895.1"/>
</dbReference>
<dbReference type="InterPro" id="IPR009000">
    <property type="entry name" value="Transl_B-barrel_sf"/>
</dbReference>
<dbReference type="PANTHER" id="PTHR31633">
    <property type="entry name" value="H/ACA RIBONUCLEOPROTEIN COMPLEX NON-CORE SUBUNIT NAF1"/>
    <property type="match status" value="1"/>
</dbReference>
<feature type="compositionally biased region" description="Low complexity" evidence="11">
    <location>
        <begin position="109"/>
        <end position="118"/>
    </location>
</feature>
<reference evidence="12" key="1">
    <citation type="submission" date="2025-08" db="UniProtKB">
        <authorList>
            <consortium name="Ensembl"/>
        </authorList>
    </citation>
    <scope>IDENTIFICATION</scope>
</reference>
<evidence type="ECO:0000256" key="2">
    <source>
        <dbReference type="ARBA" id="ARBA00009801"/>
    </source>
</evidence>
<proteinExistence type="inferred from homology"/>
<reference evidence="12" key="2">
    <citation type="submission" date="2025-09" db="UniProtKB">
        <authorList>
            <consortium name="Ensembl"/>
        </authorList>
    </citation>
    <scope>IDENTIFICATION</scope>
</reference>
<dbReference type="PANTHER" id="PTHR31633:SF1">
    <property type="entry name" value="H_ACA RIBONUCLEOPROTEIN COMPLEX NON-CORE SUBUNIT NAF1"/>
    <property type="match status" value="1"/>
</dbReference>
<feature type="compositionally biased region" description="Polar residues" evidence="11">
    <location>
        <begin position="78"/>
        <end position="101"/>
    </location>
</feature>
<evidence type="ECO:0000256" key="1">
    <source>
        <dbReference type="ARBA" id="ARBA00004123"/>
    </source>
</evidence>
<dbReference type="InterPro" id="IPR038664">
    <property type="entry name" value="Gar1/Naf1_Cbf5-bd_sf"/>
</dbReference>
<dbReference type="GO" id="GO:0005634">
    <property type="term" value="C:nucleus"/>
    <property type="evidence" value="ECO:0007669"/>
    <property type="project" value="UniProtKB-SubCell"/>
</dbReference>
<keyword evidence="6" id="KW-0597">Phosphoprotein</keyword>
<dbReference type="InterPro" id="IPR007504">
    <property type="entry name" value="H/ACA_rnp_Gar1/Naf1"/>
</dbReference>
<evidence type="ECO:0000256" key="10">
    <source>
        <dbReference type="ARBA" id="ARBA00063185"/>
    </source>
</evidence>
<feature type="region of interest" description="Disordered" evidence="11">
    <location>
        <begin position="153"/>
        <end position="182"/>
    </location>
</feature>
<dbReference type="STRING" id="94237.ENSMMOP00000022231"/>
<keyword evidence="8" id="KW-0539">Nucleus</keyword>
<comment type="similarity">
    <text evidence="2">Belongs to the NAF1 family.</text>
</comment>
<dbReference type="FunFam" id="2.40.10.230:FF:000002">
    <property type="entry name" value="H/ACA ribonucleoprotein complex non-core subunit NAF1"/>
    <property type="match status" value="1"/>
</dbReference>
<comment type="subcellular location">
    <subcellularLocation>
        <location evidence="1">Nucleus</location>
    </subcellularLocation>
</comment>
<evidence type="ECO:0000256" key="7">
    <source>
        <dbReference type="ARBA" id="ARBA00022884"/>
    </source>
</evidence>
<evidence type="ECO:0000256" key="4">
    <source>
        <dbReference type="ARBA" id="ARBA00022517"/>
    </source>
</evidence>
<evidence type="ECO:0000256" key="8">
    <source>
        <dbReference type="ARBA" id="ARBA00023242"/>
    </source>
</evidence>
<dbReference type="OMA" id="CERNMEG"/>
<evidence type="ECO:0000256" key="3">
    <source>
        <dbReference type="ARBA" id="ARBA00021438"/>
    </source>
</evidence>
<dbReference type="InterPro" id="IPR040309">
    <property type="entry name" value="Naf1"/>
</dbReference>
<dbReference type="GO" id="GO:0001522">
    <property type="term" value="P:pseudouridine synthesis"/>
    <property type="evidence" value="ECO:0007669"/>
    <property type="project" value="InterPro"/>
</dbReference>
<evidence type="ECO:0000256" key="5">
    <source>
        <dbReference type="ARBA" id="ARBA00022552"/>
    </source>
</evidence>
<dbReference type="GO" id="GO:0005732">
    <property type="term" value="C:sno(s)RNA-containing ribonucleoprotein complex"/>
    <property type="evidence" value="ECO:0007669"/>
    <property type="project" value="InterPro"/>
</dbReference>
<dbReference type="GO" id="GO:0006364">
    <property type="term" value="P:rRNA processing"/>
    <property type="evidence" value="ECO:0007669"/>
    <property type="project" value="UniProtKB-KW"/>
</dbReference>
<comment type="subunit">
    <text evidence="10">During assembly of the complex, component of the small nucleolar ribonucleoprotein particles containing H/ACA-type snoRNAs (H/ACA snoRNPs) which contains NOLA2/NHP2, NOLA3/NOP10, NAF1 and DKC1/NOLA4. Interacts directly with DKC1/NOLA4.</text>
</comment>
<name>A0A3Q3XGN2_MOLML</name>
<feature type="compositionally biased region" description="Low complexity" evidence="11">
    <location>
        <begin position="153"/>
        <end position="168"/>
    </location>
</feature>
<dbReference type="Gene3D" id="2.40.10.230">
    <property type="entry name" value="Probable tRNA pseudouridine synthase domain"/>
    <property type="match status" value="1"/>
</dbReference>
<keyword evidence="7" id="KW-0694">RNA-binding</keyword>
<protein>
    <recommendedName>
        <fullName evidence="3">H/ACA ribonucleoprotein complex non-core subunit NAF1</fullName>
    </recommendedName>
</protein>
<evidence type="ECO:0000313" key="13">
    <source>
        <dbReference type="Proteomes" id="UP000261620"/>
    </source>
</evidence>
<evidence type="ECO:0000256" key="9">
    <source>
        <dbReference type="ARBA" id="ARBA00057529"/>
    </source>
</evidence>
<dbReference type="Pfam" id="PF04410">
    <property type="entry name" value="Gar1"/>
    <property type="match status" value="1"/>
</dbReference>
<dbReference type="AlphaFoldDB" id="A0A3Q3XGN2"/>
<keyword evidence="13" id="KW-1185">Reference proteome</keyword>
<evidence type="ECO:0000313" key="12">
    <source>
        <dbReference type="Ensembl" id="ENSMMOP00000022231.1"/>
    </source>
</evidence>
<keyword evidence="5" id="KW-0698">rRNA processing</keyword>
<dbReference type="GO" id="GO:0003723">
    <property type="term" value="F:RNA binding"/>
    <property type="evidence" value="ECO:0007669"/>
    <property type="project" value="UniProtKB-KW"/>
</dbReference>
<dbReference type="SUPFAM" id="SSF50447">
    <property type="entry name" value="Translation proteins"/>
    <property type="match status" value="1"/>
</dbReference>